<keyword evidence="2" id="KW-0255">Endonuclease</keyword>
<organism evidence="2 3">
    <name type="scientific">Escherichia phage C119</name>
    <dbReference type="NCBI Taxonomy" id="1735565"/>
    <lineage>
        <taxon>Viruses</taxon>
        <taxon>Duplodnaviria</taxon>
        <taxon>Heunggongvirae</taxon>
        <taxon>Uroviricota</taxon>
        <taxon>Caudoviricetes</taxon>
        <taxon>Drexlerviridae</taxon>
        <taxon>Rogunavirinae</taxon>
        <taxon>Rogunavirus</taxon>
        <taxon>Rogunavirus C119</taxon>
    </lineage>
</organism>
<dbReference type="SUPFAM" id="SSF54171">
    <property type="entry name" value="DNA-binding domain"/>
    <property type="match status" value="1"/>
</dbReference>
<keyword evidence="3" id="KW-1185">Reference proteome</keyword>
<reference evidence="2 3" key="1">
    <citation type="submission" date="2015-09" db="EMBL/GenBank/DDBJ databases">
        <title>Preliminary characterization of a novel lytic bacteriophage as a possible biocontrol agent against multidrug resistant Shiga toxin-producing Escherichia coli (STEC).</title>
        <authorList>
            <person name="Amarillas L."/>
            <person name="Leon-Felix J."/>
        </authorList>
    </citation>
    <scope>NUCLEOTIDE SEQUENCE [LARGE SCALE GENOMIC DNA]</scope>
</reference>
<gene>
    <name evidence="2" type="ORF">C119_27</name>
</gene>
<accession>A0A0P0IXZ4</accession>
<keyword evidence="2" id="KW-0540">Nuclease</keyword>
<protein>
    <submittedName>
        <fullName evidence="2">Endonuclease</fullName>
    </submittedName>
</protein>
<dbReference type="Gene3D" id="3.90.75.20">
    <property type="match status" value="1"/>
</dbReference>
<evidence type="ECO:0000313" key="2">
    <source>
        <dbReference type="EMBL" id="ALJ98907.1"/>
    </source>
</evidence>
<evidence type="ECO:0000259" key="1">
    <source>
        <dbReference type="Pfam" id="PF13392"/>
    </source>
</evidence>
<feature type="domain" description="HNH nuclease" evidence="1">
    <location>
        <begin position="52"/>
        <end position="95"/>
    </location>
</feature>
<dbReference type="Pfam" id="PF13392">
    <property type="entry name" value="HNH_3"/>
    <property type="match status" value="1"/>
</dbReference>
<proteinExistence type="predicted"/>
<dbReference type="InterPro" id="IPR044925">
    <property type="entry name" value="His-Me_finger_sf"/>
</dbReference>
<name>A0A0P0IXZ4_9CAUD</name>
<keyword evidence="2" id="KW-0378">Hydrolase</keyword>
<dbReference type="InterPro" id="IPR016177">
    <property type="entry name" value="DNA-bd_dom_sf"/>
</dbReference>
<dbReference type="Gene3D" id="1.20.5.2050">
    <property type="match status" value="1"/>
</dbReference>
<dbReference type="EMBL" id="KT825490">
    <property type="protein sequence ID" value="ALJ98907.1"/>
    <property type="molecule type" value="Genomic_DNA"/>
</dbReference>
<dbReference type="GO" id="GO:0003677">
    <property type="term" value="F:DNA binding"/>
    <property type="evidence" value="ECO:0007669"/>
    <property type="project" value="InterPro"/>
</dbReference>
<dbReference type="GO" id="GO:0004519">
    <property type="term" value="F:endonuclease activity"/>
    <property type="evidence" value="ECO:0007669"/>
    <property type="project" value="UniProtKB-KW"/>
</dbReference>
<dbReference type="InterPro" id="IPR003615">
    <property type="entry name" value="HNH_nuc"/>
</dbReference>
<dbReference type="SUPFAM" id="SSF54060">
    <property type="entry name" value="His-Me finger endonucleases"/>
    <property type="match status" value="1"/>
</dbReference>
<sequence length="164" mass="19457">MNWDKYFDIVDGKLVWKYREEMRPQWNARYQGKEAGAIRNGYLQTEINGKCYFCHRIMWEMINGRIPDGMCIDHLNHKRDDNRIENLRVVSHQDNCKNQSLRLKNKSGVSGVYWNKKANKWLAQISIKGKRKHVGFFLSISDAENAIKQARKENLYHENHCSNI</sequence>
<dbReference type="Proteomes" id="UP000229605">
    <property type="component" value="Segment"/>
</dbReference>
<evidence type="ECO:0000313" key="3">
    <source>
        <dbReference type="Proteomes" id="UP000229605"/>
    </source>
</evidence>